<organism evidence="1 2">
    <name type="scientific">Plantactinospora alkalitolerans</name>
    <dbReference type="NCBI Taxonomy" id="2789879"/>
    <lineage>
        <taxon>Bacteria</taxon>
        <taxon>Bacillati</taxon>
        <taxon>Actinomycetota</taxon>
        <taxon>Actinomycetes</taxon>
        <taxon>Micromonosporales</taxon>
        <taxon>Micromonosporaceae</taxon>
        <taxon>Plantactinospora</taxon>
    </lineage>
</organism>
<dbReference type="Gene3D" id="3.60.10.10">
    <property type="entry name" value="Endonuclease/exonuclease/phosphatase"/>
    <property type="match status" value="1"/>
</dbReference>
<name>A0ABS0H2P6_9ACTN</name>
<accession>A0ABS0H2P6</accession>
<keyword evidence="2" id="KW-1185">Reference proteome</keyword>
<gene>
    <name evidence="1" type="ORF">I0C86_27775</name>
</gene>
<dbReference type="SUPFAM" id="SSF56219">
    <property type="entry name" value="DNase I-like"/>
    <property type="match status" value="1"/>
</dbReference>
<evidence type="ECO:0000313" key="2">
    <source>
        <dbReference type="Proteomes" id="UP000638560"/>
    </source>
</evidence>
<comment type="caution">
    <text evidence="1">The sequence shown here is derived from an EMBL/GenBank/DDBJ whole genome shotgun (WGS) entry which is preliminary data.</text>
</comment>
<proteinExistence type="predicted"/>
<dbReference type="InterPro" id="IPR036691">
    <property type="entry name" value="Endo/exonu/phosph_ase_sf"/>
</dbReference>
<evidence type="ECO:0008006" key="3">
    <source>
        <dbReference type="Google" id="ProtNLM"/>
    </source>
</evidence>
<dbReference type="Proteomes" id="UP000638560">
    <property type="component" value="Unassembled WGS sequence"/>
</dbReference>
<protein>
    <recommendedName>
        <fullName evidence="3">Endonuclease/exonuclease/phosphatase domain-containing protein</fullName>
    </recommendedName>
</protein>
<evidence type="ECO:0000313" key="1">
    <source>
        <dbReference type="EMBL" id="MBF9132726.1"/>
    </source>
</evidence>
<dbReference type="RefSeq" id="WP_196204251.1">
    <property type="nucleotide sequence ID" value="NZ_JADPUN010000247.1"/>
</dbReference>
<sequence>MALFNFEGGGLQPDGTFALDKLCRAFEHVHRVPALVALCEAKEWGRDGNRGLLSATAALGRQLDRPYVGHLGWRERGPIEPALLYDPTVLDLTSWYNDNGYPTHDDKRGLAEFRVRATGVQFGVLVEHWDPRSGASRLRQAERIDRYGRHRLPVLVMGDLNSTASGPSYPRRDWDLAGYRARHQKARRREDGIWVDQTEAVDHLIGAWSEEHGERVDGCGFHAASDLAWLTGTPNHQAYRPTTNREDAAGGNQIIDFILTTDPDSLVPMTYQVHPPSGLDRADGWSDHNLIEGSFAFQGPLR</sequence>
<reference evidence="1 2" key="1">
    <citation type="submission" date="2020-11" db="EMBL/GenBank/DDBJ databases">
        <title>A novel isolate from a Black sea contaminated sediment with potential to produce alkanes: Plantactinospora alkalitolerans sp. nov.</title>
        <authorList>
            <person name="Carro L."/>
            <person name="Veyisoglu A."/>
            <person name="Guven K."/>
            <person name="Schumann P."/>
            <person name="Klenk H.-P."/>
            <person name="Sahin N."/>
        </authorList>
    </citation>
    <scope>NUCLEOTIDE SEQUENCE [LARGE SCALE GENOMIC DNA]</scope>
    <source>
        <strain evidence="1 2">S1510</strain>
    </source>
</reference>
<dbReference type="EMBL" id="JADPUN010000247">
    <property type="protein sequence ID" value="MBF9132726.1"/>
    <property type="molecule type" value="Genomic_DNA"/>
</dbReference>